<evidence type="ECO:0000256" key="1">
    <source>
        <dbReference type="ARBA" id="ARBA00009677"/>
    </source>
</evidence>
<evidence type="ECO:0000259" key="3">
    <source>
        <dbReference type="Pfam" id="PF06429"/>
    </source>
</evidence>
<dbReference type="NCBIfam" id="TIGR03506">
    <property type="entry name" value="FlgEFG_subfam"/>
    <property type="match status" value="1"/>
</dbReference>
<dbReference type="NCBIfam" id="NF009332">
    <property type="entry name" value="PRK12690.1"/>
    <property type="match status" value="1"/>
</dbReference>
<proteinExistence type="inferred from homology"/>
<dbReference type="Pfam" id="PF22692">
    <property type="entry name" value="LlgE_F_G_D1"/>
    <property type="match status" value="1"/>
</dbReference>
<dbReference type="InterPro" id="IPR001444">
    <property type="entry name" value="Flag_bb_rod_N"/>
</dbReference>
<dbReference type="InterPro" id="IPR019776">
    <property type="entry name" value="Flagellar_basal_body_rod_CS"/>
</dbReference>
<keyword evidence="5" id="KW-0282">Flagellum</keyword>
<dbReference type="PANTHER" id="PTHR30435">
    <property type="entry name" value="FLAGELLAR PROTEIN"/>
    <property type="match status" value="1"/>
</dbReference>
<dbReference type="InterPro" id="IPR020013">
    <property type="entry name" value="Flagellar_FlgE/F/G"/>
</dbReference>
<feature type="domain" description="Flagellar hook protein FlgE/F/G-like D1" evidence="4">
    <location>
        <begin position="82"/>
        <end position="146"/>
    </location>
</feature>
<dbReference type="PANTHER" id="PTHR30435:SF19">
    <property type="entry name" value="FLAGELLAR BASAL-BODY ROD PROTEIN FLGG"/>
    <property type="match status" value="1"/>
</dbReference>
<dbReference type="InterPro" id="IPR053967">
    <property type="entry name" value="LlgE_F_G-like_D1"/>
</dbReference>
<dbReference type="Pfam" id="PF06429">
    <property type="entry name" value="Flg_bbr_C"/>
    <property type="match status" value="1"/>
</dbReference>
<dbReference type="GO" id="GO:0030694">
    <property type="term" value="C:bacterial-type flagellum basal body, rod"/>
    <property type="evidence" value="ECO:0007669"/>
    <property type="project" value="InterPro"/>
</dbReference>
<feature type="domain" description="Flagellar basal body rod protein N-terminal" evidence="2">
    <location>
        <begin position="6"/>
        <end position="35"/>
    </location>
</feature>
<reference evidence="5" key="1">
    <citation type="submission" date="2018-06" db="EMBL/GenBank/DDBJ databases">
        <authorList>
            <person name="Zhirakovskaya E."/>
        </authorList>
    </citation>
    <scope>NUCLEOTIDE SEQUENCE</scope>
</reference>
<dbReference type="InterPro" id="IPR010930">
    <property type="entry name" value="Flg_bb/hook_C_dom"/>
</dbReference>
<dbReference type="EMBL" id="UOEH01000150">
    <property type="protein sequence ID" value="VAV94878.1"/>
    <property type="molecule type" value="Genomic_DNA"/>
</dbReference>
<keyword evidence="5" id="KW-0969">Cilium</keyword>
<dbReference type="AlphaFoldDB" id="A0A3B0S3B8"/>
<comment type="similarity">
    <text evidence="1">Belongs to the flagella basal body rod proteins family.</text>
</comment>
<name>A0A3B0S3B8_9ZZZZ</name>
<dbReference type="Pfam" id="PF00460">
    <property type="entry name" value="Flg_bb_rod"/>
    <property type="match status" value="1"/>
</dbReference>
<keyword evidence="5" id="KW-0966">Cell projection</keyword>
<dbReference type="GO" id="GO:0071978">
    <property type="term" value="P:bacterial-type flagellum-dependent swarming motility"/>
    <property type="evidence" value="ECO:0007669"/>
    <property type="project" value="TreeGrafter"/>
</dbReference>
<evidence type="ECO:0000259" key="4">
    <source>
        <dbReference type="Pfam" id="PF22692"/>
    </source>
</evidence>
<feature type="domain" description="Flagellar basal-body/hook protein C-terminal" evidence="3">
    <location>
        <begin position="189"/>
        <end position="227"/>
    </location>
</feature>
<dbReference type="PROSITE" id="PS00588">
    <property type="entry name" value="FLAGELLA_BB_ROD"/>
    <property type="match status" value="1"/>
</dbReference>
<dbReference type="InterPro" id="IPR012836">
    <property type="entry name" value="FlgF"/>
</dbReference>
<accession>A0A3B0S3B8</accession>
<gene>
    <name evidence="5" type="ORF">MNBD_ALPHA05-1686</name>
</gene>
<dbReference type="InterPro" id="IPR037925">
    <property type="entry name" value="FlgE/F/G-like"/>
</dbReference>
<organism evidence="5">
    <name type="scientific">hydrothermal vent metagenome</name>
    <dbReference type="NCBI Taxonomy" id="652676"/>
    <lineage>
        <taxon>unclassified sequences</taxon>
        <taxon>metagenomes</taxon>
        <taxon>ecological metagenomes</taxon>
    </lineage>
</organism>
<dbReference type="SUPFAM" id="SSF117143">
    <property type="entry name" value="Flagellar hook protein flgE"/>
    <property type="match status" value="1"/>
</dbReference>
<protein>
    <submittedName>
        <fullName evidence="5">Flagellar basal-body rod protein FlgF</fullName>
    </submittedName>
</protein>
<evidence type="ECO:0000259" key="2">
    <source>
        <dbReference type="Pfam" id="PF00460"/>
    </source>
</evidence>
<sequence>MNNTSYVIMSRQAGLSKELTSIANNIANADTTGFRREGVLFSEYVKSLGSAERSLSQTRVGGHFFDRSGGAMTKTGGAFDVAIDGEGFFAVETPRGERLTRAGSFLLNNEGQLTTPEGYSVLGEGGSPITIPPGAGAITIAADGAIASGGVPLGRLTLVTAPETTLQREGGSLFKATEPTQAVERPQLRQGFVEGSNVNSVVELSRLIEVQRAYELGQQLLQQEHDRITKTVEAMGPR</sequence>
<dbReference type="NCBIfam" id="TIGR02490">
    <property type="entry name" value="flgF"/>
    <property type="match status" value="1"/>
</dbReference>
<evidence type="ECO:0000313" key="5">
    <source>
        <dbReference type="EMBL" id="VAV94878.1"/>
    </source>
</evidence>